<proteinExistence type="predicted"/>
<reference evidence="2 3" key="1">
    <citation type="submission" date="2024-01" db="EMBL/GenBank/DDBJ databases">
        <title>The complete chloroplast genome sequence of Lithospermum erythrorhizon: insights into the phylogenetic relationship among Boraginaceae species and the maternal lineages of purple gromwells.</title>
        <authorList>
            <person name="Okada T."/>
            <person name="Watanabe K."/>
        </authorList>
    </citation>
    <scope>NUCLEOTIDE SEQUENCE [LARGE SCALE GENOMIC DNA]</scope>
</reference>
<name>A0AAV3QBU4_LITER</name>
<protein>
    <submittedName>
        <fullName evidence="2">Uncharacterized protein</fullName>
    </submittedName>
</protein>
<evidence type="ECO:0000313" key="3">
    <source>
        <dbReference type="Proteomes" id="UP001454036"/>
    </source>
</evidence>
<keyword evidence="3" id="KW-1185">Reference proteome</keyword>
<dbReference type="Proteomes" id="UP001454036">
    <property type="component" value="Unassembled WGS sequence"/>
</dbReference>
<gene>
    <name evidence="2" type="ORF">LIER_39187</name>
</gene>
<accession>A0AAV3QBU4</accession>
<evidence type="ECO:0000313" key="2">
    <source>
        <dbReference type="EMBL" id="GAA0161199.1"/>
    </source>
</evidence>
<dbReference type="AlphaFoldDB" id="A0AAV3QBU4"/>
<sequence length="191" mass="21567">MYCRVGKEKDGIRLGGDVSGSVEPSKVDDLEEMERKAEENRRAKKGKGKAKRPRGDRTPGGASKKRKGVVISEPMSSVRGDRFVVDDVAESDEEGDAKALRERSKGKMKINDNRNRINNRRIAKDVEEVPTDGVDFCSKEHEARWKYVCARNILSEWYLSEVTYNNQTYIDILQDTGLLGILYELDPTGLN</sequence>
<comment type="caution">
    <text evidence="2">The sequence shown here is derived from an EMBL/GenBank/DDBJ whole genome shotgun (WGS) entry which is preliminary data.</text>
</comment>
<feature type="compositionally biased region" description="Basic and acidic residues" evidence="1">
    <location>
        <begin position="25"/>
        <end position="41"/>
    </location>
</feature>
<feature type="compositionally biased region" description="Basic and acidic residues" evidence="1">
    <location>
        <begin position="1"/>
        <end position="12"/>
    </location>
</feature>
<feature type="region of interest" description="Disordered" evidence="1">
    <location>
        <begin position="1"/>
        <end position="72"/>
    </location>
</feature>
<dbReference type="EMBL" id="BAABME010020701">
    <property type="protein sequence ID" value="GAA0161199.1"/>
    <property type="molecule type" value="Genomic_DNA"/>
</dbReference>
<evidence type="ECO:0000256" key="1">
    <source>
        <dbReference type="SAM" id="MobiDB-lite"/>
    </source>
</evidence>
<organism evidence="2 3">
    <name type="scientific">Lithospermum erythrorhizon</name>
    <name type="common">Purple gromwell</name>
    <name type="synonym">Lithospermum officinale var. erythrorhizon</name>
    <dbReference type="NCBI Taxonomy" id="34254"/>
    <lineage>
        <taxon>Eukaryota</taxon>
        <taxon>Viridiplantae</taxon>
        <taxon>Streptophyta</taxon>
        <taxon>Embryophyta</taxon>
        <taxon>Tracheophyta</taxon>
        <taxon>Spermatophyta</taxon>
        <taxon>Magnoliopsida</taxon>
        <taxon>eudicotyledons</taxon>
        <taxon>Gunneridae</taxon>
        <taxon>Pentapetalae</taxon>
        <taxon>asterids</taxon>
        <taxon>lamiids</taxon>
        <taxon>Boraginales</taxon>
        <taxon>Boraginaceae</taxon>
        <taxon>Boraginoideae</taxon>
        <taxon>Lithospermeae</taxon>
        <taxon>Lithospermum</taxon>
    </lineage>
</organism>
<feature type="compositionally biased region" description="Basic residues" evidence="1">
    <location>
        <begin position="42"/>
        <end position="54"/>
    </location>
</feature>